<evidence type="ECO:0000313" key="2">
    <source>
        <dbReference type="Proteomes" id="UP000198415"/>
    </source>
</evidence>
<name>A0A239CHS9_9ACTN</name>
<evidence type="ECO:0000313" key="1">
    <source>
        <dbReference type="EMBL" id="SNS19221.1"/>
    </source>
</evidence>
<protein>
    <submittedName>
        <fullName evidence="1">Uncharacterized protein</fullName>
    </submittedName>
</protein>
<organism evidence="1 2">
    <name type="scientific">Actinoplanes regularis</name>
    <dbReference type="NCBI Taxonomy" id="52697"/>
    <lineage>
        <taxon>Bacteria</taxon>
        <taxon>Bacillati</taxon>
        <taxon>Actinomycetota</taxon>
        <taxon>Actinomycetes</taxon>
        <taxon>Micromonosporales</taxon>
        <taxon>Micromonosporaceae</taxon>
        <taxon>Actinoplanes</taxon>
    </lineage>
</organism>
<dbReference type="EMBL" id="FZNR01000011">
    <property type="protein sequence ID" value="SNS19221.1"/>
    <property type="molecule type" value="Genomic_DNA"/>
</dbReference>
<keyword evidence="2" id="KW-1185">Reference proteome</keyword>
<dbReference type="Pfam" id="PF19736">
    <property type="entry name" value="DUF6226"/>
    <property type="match status" value="1"/>
</dbReference>
<sequence>MKPPPEQLGAAGRARHTALVDGNQHATDPNRFTTLHEAAEILLDELAERYQVERRETKEPIGPDEAFVRTVRLIPHDPVAAPMAIQFTQSGLHLRFGRWWLETLPSCACDHCDPDPEQLSDRLRRHAFALVEGGLWERVRRGLSGSWYQARLIGTEVKADREGPLAAAGAREARRDGFAAPMRWGPWQVTPEDRPAEVH</sequence>
<dbReference type="Proteomes" id="UP000198415">
    <property type="component" value="Unassembled WGS sequence"/>
</dbReference>
<dbReference type="InterPro" id="IPR045773">
    <property type="entry name" value="DUF6226"/>
</dbReference>
<dbReference type="OrthoDB" id="3290597at2"/>
<reference evidence="1 2" key="1">
    <citation type="submission" date="2017-06" db="EMBL/GenBank/DDBJ databases">
        <authorList>
            <person name="Kim H.J."/>
            <person name="Triplett B.A."/>
        </authorList>
    </citation>
    <scope>NUCLEOTIDE SEQUENCE [LARGE SCALE GENOMIC DNA]</scope>
    <source>
        <strain evidence="1 2">DSM 43151</strain>
    </source>
</reference>
<gene>
    <name evidence="1" type="ORF">SAMN06264365_111173</name>
</gene>
<proteinExistence type="predicted"/>
<dbReference type="AlphaFoldDB" id="A0A239CHS9"/>
<accession>A0A239CHS9</accession>